<feature type="compositionally biased region" description="Basic and acidic residues" evidence="1">
    <location>
        <begin position="523"/>
        <end position="532"/>
    </location>
</feature>
<protein>
    <submittedName>
        <fullName evidence="2">RNA-binding protein 25</fullName>
    </submittedName>
</protein>
<evidence type="ECO:0000313" key="3">
    <source>
        <dbReference type="Proteomes" id="UP000018936"/>
    </source>
</evidence>
<comment type="caution">
    <text evidence="2">The sequence shown here is derived from an EMBL/GenBank/DDBJ whole genome shotgun (WGS) entry which is preliminary data.</text>
</comment>
<feature type="compositionally biased region" description="Basic and acidic residues" evidence="1">
    <location>
        <begin position="257"/>
        <end position="270"/>
    </location>
</feature>
<accession>V8NGV7</accession>
<evidence type="ECO:0000313" key="2">
    <source>
        <dbReference type="EMBL" id="ETE61325.1"/>
    </source>
</evidence>
<feature type="non-terminal residue" evidence="2">
    <location>
        <position position="1"/>
    </location>
</feature>
<reference evidence="2 3" key="1">
    <citation type="journal article" date="2013" name="Proc. Natl. Acad. Sci. U.S.A.">
        <title>The king cobra genome reveals dynamic gene evolution and adaptation in the snake venom system.</title>
        <authorList>
            <person name="Vonk F.J."/>
            <person name="Casewell N.R."/>
            <person name="Henkel C.V."/>
            <person name="Heimberg A.M."/>
            <person name="Jansen H.J."/>
            <person name="McCleary R.J."/>
            <person name="Kerkkamp H.M."/>
            <person name="Vos R.A."/>
            <person name="Guerreiro I."/>
            <person name="Calvete J.J."/>
            <person name="Wuster W."/>
            <person name="Woods A.E."/>
            <person name="Logan J.M."/>
            <person name="Harrison R.A."/>
            <person name="Castoe T.A."/>
            <person name="de Koning A.P."/>
            <person name="Pollock D.D."/>
            <person name="Yandell M."/>
            <person name="Calderon D."/>
            <person name="Renjifo C."/>
            <person name="Currier R.B."/>
            <person name="Salgado D."/>
            <person name="Pla D."/>
            <person name="Sanz L."/>
            <person name="Hyder A.S."/>
            <person name="Ribeiro J.M."/>
            <person name="Arntzen J.W."/>
            <person name="van den Thillart G.E."/>
            <person name="Boetzer M."/>
            <person name="Pirovano W."/>
            <person name="Dirks R.P."/>
            <person name="Spaink H.P."/>
            <person name="Duboule D."/>
            <person name="McGlinn E."/>
            <person name="Kini R.M."/>
            <person name="Richardson M.K."/>
        </authorList>
    </citation>
    <scope>NUCLEOTIDE SEQUENCE</scope>
    <source>
        <tissue evidence="2">Blood</tissue>
    </source>
</reference>
<dbReference type="AlphaFoldDB" id="V8NGV7"/>
<feature type="region of interest" description="Disordered" evidence="1">
    <location>
        <begin position="523"/>
        <end position="573"/>
    </location>
</feature>
<organism evidence="2 3">
    <name type="scientific">Ophiophagus hannah</name>
    <name type="common">King cobra</name>
    <name type="synonym">Naja hannah</name>
    <dbReference type="NCBI Taxonomy" id="8665"/>
    <lineage>
        <taxon>Eukaryota</taxon>
        <taxon>Metazoa</taxon>
        <taxon>Chordata</taxon>
        <taxon>Craniata</taxon>
        <taxon>Vertebrata</taxon>
        <taxon>Euteleostomi</taxon>
        <taxon>Lepidosauria</taxon>
        <taxon>Squamata</taxon>
        <taxon>Bifurcata</taxon>
        <taxon>Unidentata</taxon>
        <taxon>Episquamata</taxon>
        <taxon>Toxicofera</taxon>
        <taxon>Serpentes</taxon>
        <taxon>Colubroidea</taxon>
        <taxon>Elapidae</taxon>
        <taxon>Elapinae</taxon>
        <taxon>Ophiophagus</taxon>
    </lineage>
</organism>
<name>V8NGV7_OPHHA</name>
<feature type="compositionally biased region" description="Basic residues" evidence="1">
    <location>
        <begin position="271"/>
        <end position="280"/>
    </location>
</feature>
<feature type="region of interest" description="Disordered" evidence="1">
    <location>
        <begin position="443"/>
        <end position="462"/>
    </location>
</feature>
<keyword evidence="3" id="KW-1185">Reference proteome</keyword>
<dbReference type="Proteomes" id="UP000018936">
    <property type="component" value="Unassembled WGS sequence"/>
</dbReference>
<proteinExistence type="predicted"/>
<feature type="compositionally biased region" description="Basic and acidic residues" evidence="1">
    <location>
        <begin position="183"/>
        <end position="195"/>
    </location>
</feature>
<sequence>MGSSMNPKVRKTKPLVQRCSLENQPIPPLTGPAPLYSLLPEGILQDPSPGMPIKPCPPSHQAMPTEHHSHQATPTKPCPKLISWVFFGCCAQKNGAGKQFSGVGRDWGCCSNLPLPCPPSHAHRTSGLLGPGRCCGLVPVTDPDQIPVCQAEARRTTFLAGLFWKMNSKQTRVPRGEPTIMRGRREGERKDGREGGRKRRRRRREGREEGRIRRRRKEGEKEKEGGRGEGRRKEGEKKKEGGRGREVGKERIKRRSKGGEEKEGGRGGGKERRRRRRRKEGRKERRSREKEKEKEGGREGGEEGMKKEKEKMTIEIMNLMRLLGRNTEAAHHHWTSSELLSNFPILSCSSRLRSQVRPVRRFHPGLQGTPSNPEQLSTIRLSPSGQHDELEKNRHVSRAIPANLLSVIGINLHLKERAEGHLKSFLVPPCFCYKDPSESVRIPREKTRLSRPSAGPIISNTPYNGRGGQSMRRKWCVLFYFLLSTAVINATLAEYLKHNCPVLLFSSPETFPHEAQIMKLEREREREREKSSHYRHTNVLSVDNTDEERTVSADSSPAGDLPPFLTEGSPVSS</sequence>
<dbReference type="EMBL" id="AZIM01004009">
    <property type="protein sequence ID" value="ETE61325.1"/>
    <property type="molecule type" value="Genomic_DNA"/>
</dbReference>
<gene>
    <name evidence="2" type="primary">Rbm25</name>
    <name evidence="2" type="ORF">L345_12925</name>
</gene>
<feature type="compositionally biased region" description="Basic and acidic residues" evidence="1">
    <location>
        <begin position="281"/>
        <end position="309"/>
    </location>
</feature>
<evidence type="ECO:0000256" key="1">
    <source>
        <dbReference type="SAM" id="MobiDB-lite"/>
    </source>
</evidence>
<feature type="region of interest" description="Disordered" evidence="1">
    <location>
        <begin position="170"/>
        <end position="309"/>
    </location>
</feature>
<feature type="compositionally biased region" description="Basic and acidic residues" evidence="1">
    <location>
        <begin position="205"/>
        <end position="250"/>
    </location>
</feature>